<protein>
    <submittedName>
        <fullName evidence="1">Uncharacterized protein</fullName>
    </submittedName>
</protein>
<dbReference type="RefSeq" id="WP_020582859.1">
    <property type="nucleotide sequence ID" value="NZ_JOJP01000001.1"/>
</dbReference>
<proteinExistence type="predicted"/>
<evidence type="ECO:0000313" key="1">
    <source>
        <dbReference type="EMBL" id="KEI71281.1"/>
    </source>
</evidence>
<keyword evidence="2" id="KW-1185">Reference proteome</keyword>
<organism evidence="1 2">
    <name type="scientific">Endozoicomonas elysicola</name>
    <dbReference type="NCBI Taxonomy" id="305900"/>
    <lineage>
        <taxon>Bacteria</taxon>
        <taxon>Pseudomonadati</taxon>
        <taxon>Pseudomonadota</taxon>
        <taxon>Gammaproteobacteria</taxon>
        <taxon>Oceanospirillales</taxon>
        <taxon>Endozoicomonadaceae</taxon>
        <taxon>Endozoicomonas</taxon>
    </lineage>
</organism>
<dbReference type="AlphaFoldDB" id="A0A081KAV5"/>
<dbReference type="EMBL" id="JOJP01000001">
    <property type="protein sequence ID" value="KEI71281.1"/>
    <property type="molecule type" value="Genomic_DNA"/>
</dbReference>
<name>A0A081KAV5_9GAMM</name>
<gene>
    <name evidence="1" type="ORF">GV64_11495</name>
</gene>
<comment type="caution">
    <text evidence="1">The sequence shown here is derived from an EMBL/GenBank/DDBJ whole genome shotgun (WGS) entry which is preliminary data.</text>
</comment>
<sequence>MKYFLDVIKIFLLACIAFFLYQNGKDAPVDGKAIESVEVETANSKKETELRTIMEYPIRQVFKFPDDVKFSYVVFEEKGVYSDIGIKLSNPHDDIVTAKMCGFYSAKNGMGAYGAPRKFYAMMAIDNQSKDIGGEFWLVNDEGEVKRTLSLTSSYLLSDNKGDFDKKWSELCGDDKRKFLGQYENYKTEMALFHAQYIEESLRSRLESNKDMLGMLNACLSTGELQPCIFSASCMTDSEFSKENKSCDIVTAICNDANQSCTKENIDNHVTESEEK</sequence>
<dbReference type="Proteomes" id="UP000027997">
    <property type="component" value="Unassembled WGS sequence"/>
</dbReference>
<accession>A0A081KAV5</accession>
<reference evidence="1 2" key="1">
    <citation type="submission" date="2014-06" db="EMBL/GenBank/DDBJ databases">
        <title>Whole Genome Sequences of Three Symbiotic Endozoicomonas Bacteria.</title>
        <authorList>
            <person name="Neave M.J."/>
            <person name="Apprill A."/>
            <person name="Voolstra C.R."/>
        </authorList>
    </citation>
    <scope>NUCLEOTIDE SEQUENCE [LARGE SCALE GENOMIC DNA]</scope>
    <source>
        <strain evidence="1 2">DSM 22380</strain>
    </source>
</reference>
<evidence type="ECO:0000313" key="2">
    <source>
        <dbReference type="Proteomes" id="UP000027997"/>
    </source>
</evidence>